<feature type="compositionally biased region" description="Polar residues" evidence="1">
    <location>
        <begin position="555"/>
        <end position="569"/>
    </location>
</feature>
<feature type="compositionally biased region" description="Basic residues" evidence="1">
    <location>
        <begin position="161"/>
        <end position="170"/>
    </location>
</feature>
<comment type="caution">
    <text evidence="3">The sequence shown here is derived from an EMBL/GenBank/DDBJ whole genome shotgun (WGS) entry which is preliminary data.</text>
</comment>
<keyword evidence="4" id="KW-1185">Reference proteome</keyword>
<name>A0ABR3ITP2_9AGAR</name>
<sequence length="809" mass="84046">MRCQPDSSPVFELEGESPCELATNVRALCQSSKEHRPQARPNPETNNPCRCSSVMFLLQVVCETCQGKTFSNWSAWSAGCKTTFIAQLPQRLVPGITLPQWSFRDPSHGVDLSFLKPHPHIPDRIPDDRGACPSHSRSHSIHTLPPTVPTIVQPLISSHAPLKHHSHSHSHSGFISPSSTSDHLLPPIPSSTDTLTDSSATPSSASVHSPTRSDSSSSTFSSRHSATDDKFPSPNPNPLWPASTGIIDVSPIPPATIKPSPVHNPPPASPDTSTPTHATRPQTANPVLPAFVTQHPATQRPPAAPSSSKNRDLIQNTDHAITNYPLPPTTQPRPSPQPTSSGGAANEGSGVSGGGAPSRGAGSLPPLPSVVSEDMPWPVNMPSSGTGPAPSSSAWWLSETMMPSSTSTSPWMSGDPIPSQTVGAPVPTDTAPLVTDPTNPTIPNSPNSPSPSNTPGTPGSRLNTNEPRWNVISPIIGILGVIVAAALFGIAALLWRERRRARAGAGTESSGARTWMRPRRWWPRWAHGQGLHMGTTLLPWGGAARYVRVDAPTGRSESQTPAMDSNASTPLAWGRRRAGSAGGGGAFGSLVLDIGPHMYQNVARNGSTGSLVDGGGGGSGSGSGRAPDSAGNGTMAGSEMLRSPSRISLPSDLYGPAGGEAYSPAVESSKNMFSMTGTTNSVAGSNAGHSAGHTASRASHVSHSPVTPASAISPATSNSNSHSHINASPTTPASAASTAASTRVHFGHGHGHGHGRAPLVALLRPGSSVISVGDPRDRIPGRGGRRGSVPPPPLGPRRPTLDRVVERER</sequence>
<feature type="region of interest" description="Disordered" evidence="1">
    <location>
        <begin position="161"/>
        <end position="283"/>
    </location>
</feature>
<feature type="compositionally biased region" description="Polar residues" evidence="1">
    <location>
        <begin position="696"/>
        <end position="707"/>
    </location>
</feature>
<feature type="compositionally biased region" description="Low complexity" evidence="1">
    <location>
        <begin position="437"/>
        <end position="460"/>
    </location>
</feature>
<feature type="compositionally biased region" description="Basic and acidic residues" evidence="1">
    <location>
        <begin position="799"/>
        <end position="809"/>
    </location>
</feature>
<feature type="region of interest" description="Disordered" evidence="1">
    <location>
        <begin position="680"/>
        <end position="809"/>
    </location>
</feature>
<feature type="region of interest" description="Disordered" evidence="1">
    <location>
        <begin position="320"/>
        <end position="465"/>
    </location>
</feature>
<feature type="transmembrane region" description="Helical" evidence="2">
    <location>
        <begin position="471"/>
        <end position="495"/>
    </location>
</feature>
<evidence type="ECO:0000256" key="1">
    <source>
        <dbReference type="SAM" id="MobiDB-lite"/>
    </source>
</evidence>
<evidence type="ECO:0000313" key="3">
    <source>
        <dbReference type="EMBL" id="KAL0946686.1"/>
    </source>
</evidence>
<feature type="compositionally biased region" description="Pro residues" evidence="1">
    <location>
        <begin position="251"/>
        <end position="269"/>
    </location>
</feature>
<organism evidence="3 4">
    <name type="scientific">Hohenbuehelia grisea</name>
    <dbReference type="NCBI Taxonomy" id="104357"/>
    <lineage>
        <taxon>Eukaryota</taxon>
        <taxon>Fungi</taxon>
        <taxon>Dikarya</taxon>
        <taxon>Basidiomycota</taxon>
        <taxon>Agaricomycotina</taxon>
        <taxon>Agaricomycetes</taxon>
        <taxon>Agaricomycetidae</taxon>
        <taxon>Agaricales</taxon>
        <taxon>Pleurotineae</taxon>
        <taxon>Pleurotaceae</taxon>
        <taxon>Hohenbuehelia</taxon>
    </lineage>
</organism>
<feature type="compositionally biased region" description="Low complexity" evidence="1">
    <location>
        <begin position="190"/>
        <end position="224"/>
    </location>
</feature>
<feature type="compositionally biased region" description="Low complexity" evidence="1">
    <location>
        <begin position="382"/>
        <end position="413"/>
    </location>
</feature>
<feature type="compositionally biased region" description="Basic residues" evidence="1">
    <location>
        <begin position="745"/>
        <end position="755"/>
    </location>
</feature>
<keyword evidence="2" id="KW-0812">Transmembrane</keyword>
<reference evidence="4" key="1">
    <citation type="submission" date="2024-06" db="EMBL/GenBank/DDBJ databases">
        <title>Multi-omics analyses provide insights into the biosynthesis of the anticancer antibiotic pleurotin in Hohenbuehelia grisea.</title>
        <authorList>
            <person name="Weaver J.A."/>
            <person name="Alberti F."/>
        </authorList>
    </citation>
    <scope>NUCLEOTIDE SEQUENCE [LARGE SCALE GENOMIC DNA]</scope>
    <source>
        <strain evidence="4">T-177</strain>
    </source>
</reference>
<dbReference type="EMBL" id="JASNQZ010000015">
    <property type="protein sequence ID" value="KAL0946686.1"/>
    <property type="molecule type" value="Genomic_DNA"/>
</dbReference>
<feature type="compositionally biased region" description="Pro residues" evidence="1">
    <location>
        <begin position="325"/>
        <end position="337"/>
    </location>
</feature>
<evidence type="ECO:0000256" key="2">
    <source>
        <dbReference type="SAM" id="Phobius"/>
    </source>
</evidence>
<dbReference type="Proteomes" id="UP001556367">
    <property type="component" value="Unassembled WGS sequence"/>
</dbReference>
<accession>A0ABR3ITP2</accession>
<evidence type="ECO:0000313" key="4">
    <source>
        <dbReference type="Proteomes" id="UP001556367"/>
    </source>
</evidence>
<feature type="compositionally biased region" description="Low complexity" evidence="1">
    <location>
        <begin position="270"/>
        <end position="279"/>
    </location>
</feature>
<feature type="region of interest" description="Disordered" evidence="1">
    <location>
        <begin position="610"/>
        <end position="639"/>
    </location>
</feature>
<feature type="compositionally biased region" description="Low complexity" evidence="1">
    <location>
        <begin position="717"/>
        <end position="742"/>
    </location>
</feature>
<feature type="compositionally biased region" description="Gly residues" evidence="1">
    <location>
        <begin position="612"/>
        <end position="623"/>
    </location>
</feature>
<proteinExistence type="predicted"/>
<feature type="compositionally biased region" description="Low complexity" evidence="1">
    <location>
        <begin position="171"/>
        <end position="181"/>
    </location>
</feature>
<keyword evidence="2" id="KW-1133">Transmembrane helix</keyword>
<feature type="region of interest" description="Disordered" evidence="1">
    <location>
        <begin position="126"/>
        <end position="146"/>
    </location>
</feature>
<gene>
    <name evidence="3" type="ORF">HGRIS_012873</name>
</gene>
<feature type="region of interest" description="Disordered" evidence="1">
    <location>
        <begin position="552"/>
        <end position="578"/>
    </location>
</feature>
<keyword evidence="2" id="KW-0472">Membrane</keyword>
<feature type="compositionally biased region" description="Low complexity" evidence="1">
    <location>
        <begin position="338"/>
        <end position="349"/>
    </location>
</feature>
<protein>
    <submittedName>
        <fullName evidence="3">Uncharacterized protein</fullName>
    </submittedName>
</protein>